<name>A0A9P1NAL4_9PELO</name>
<feature type="chain" id="PRO_5040343187" description="Saposin B-type domain-containing protein" evidence="1">
    <location>
        <begin position="19"/>
        <end position="153"/>
    </location>
</feature>
<dbReference type="AlphaFoldDB" id="A0A9P1NAL4"/>
<dbReference type="Gene3D" id="1.10.225.10">
    <property type="entry name" value="Saposin-like"/>
    <property type="match status" value="1"/>
</dbReference>
<evidence type="ECO:0000313" key="3">
    <source>
        <dbReference type="Proteomes" id="UP001152747"/>
    </source>
</evidence>
<dbReference type="EMBL" id="CANHGI010000006">
    <property type="protein sequence ID" value="CAI5455830.1"/>
    <property type="molecule type" value="Genomic_DNA"/>
</dbReference>
<dbReference type="OrthoDB" id="5860304at2759"/>
<accession>A0A9P1NAL4</accession>
<proteinExistence type="predicted"/>
<evidence type="ECO:0000256" key="1">
    <source>
        <dbReference type="SAM" id="SignalP"/>
    </source>
</evidence>
<sequence>MKITIFIASFFAVVQVNGYRLKRAVGDLPTKEEMLKTNRFEYFEEKVNQLAGISCDLCVRSIYGLNYDFIQMKDNVLDMITLDCEALFHQNPDEIATCIQFMSSKVTKYSNKVEKLLDSRRICALLRVCPAVVEPEKKSTLKKKFFSVSDNKL</sequence>
<evidence type="ECO:0000313" key="2">
    <source>
        <dbReference type="EMBL" id="CAI5455830.1"/>
    </source>
</evidence>
<comment type="caution">
    <text evidence="2">The sequence shown here is derived from an EMBL/GenBank/DDBJ whole genome shotgun (WGS) entry which is preliminary data.</text>
</comment>
<protein>
    <recommendedName>
        <fullName evidence="4">Saposin B-type domain-containing protein</fullName>
    </recommendedName>
</protein>
<evidence type="ECO:0008006" key="4">
    <source>
        <dbReference type="Google" id="ProtNLM"/>
    </source>
</evidence>
<feature type="signal peptide" evidence="1">
    <location>
        <begin position="1"/>
        <end position="18"/>
    </location>
</feature>
<reference evidence="2" key="1">
    <citation type="submission" date="2022-11" db="EMBL/GenBank/DDBJ databases">
        <authorList>
            <person name="Kikuchi T."/>
        </authorList>
    </citation>
    <scope>NUCLEOTIDE SEQUENCE</scope>
    <source>
        <strain evidence="2">PS1010</strain>
    </source>
</reference>
<gene>
    <name evidence="2" type="ORF">CAMP_LOCUS18467</name>
</gene>
<keyword evidence="1" id="KW-0732">Signal</keyword>
<keyword evidence="3" id="KW-1185">Reference proteome</keyword>
<organism evidence="2 3">
    <name type="scientific">Caenorhabditis angaria</name>
    <dbReference type="NCBI Taxonomy" id="860376"/>
    <lineage>
        <taxon>Eukaryota</taxon>
        <taxon>Metazoa</taxon>
        <taxon>Ecdysozoa</taxon>
        <taxon>Nematoda</taxon>
        <taxon>Chromadorea</taxon>
        <taxon>Rhabditida</taxon>
        <taxon>Rhabditina</taxon>
        <taxon>Rhabditomorpha</taxon>
        <taxon>Rhabditoidea</taxon>
        <taxon>Rhabditidae</taxon>
        <taxon>Peloderinae</taxon>
        <taxon>Caenorhabditis</taxon>
    </lineage>
</organism>
<dbReference type="Proteomes" id="UP001152747">
    <property type="component" value="Unassembled WGS sequence"/>
</dbReference>